<evidence type="ECO:0000313" key="2">
    <source>
        <dbReference type="Proteomes" id="UP001055125"/>
    </source>
</evidence>
<proteinExistence type="predicted"/>
<keyword evidence="2" id="KW-1185">Reference proteome</keyword>
<dbReference type="Proteomes" id="UP001055125">
    <property type="component" value="Unassembled WGS sequence"/>
</dbReference>
<dbReference type="EMBL" id="BPQP01000034">
    <property type="protein sequence ID" value="GJD95245.1"/>
    <property type="molecule type" value="Genomic_DNA"/>
</dbReference>
<protein>
    <submittedName>
        <fullName evidence="1">Uncharacterized protein</fullName>
    </submittedName>
</protein>
<reference evidence="1" key="2">
    <citation type="submission" date="2021-08" db="EMBL/GenBank/DDBJ databases">
        <authorList>
            <person name="Tani A."/>
            <person name="Ola A."/>
            <person name="Ogura Y."/>
            <person name="Katsura K."/>
            <person name="Hayashi T."/>
        </authorList>
    </citation>
    <scope>NUCLEOTIDE SEQUENCE</scope>
    <source>
        <strain evidence="1">DSM 19015</strain>
    </source>
</reference>
<comment type="caution">
    <text evidence="1">The sequence shown here is derived from an EMBL/GenBank/DDBJ whole genome shotgun (WGS) entry which is preliminary data.</text>
</comment>
<evidence type="ECO:0000313" key="1">
    <source>
        <dbReference type="EMBL" id="GJD95245.1"/>
    </source>
</evidence>
<dbReference type="PROSITE" id="PS51318">
    <property type="entry name" value="TAT"/>
    <property type="match status" value="1"/>
</dbReference>
<reference evidence="1" key="1">
    <citation type="journal article" date="2021" name="Front. Microbiol.">
        <title>Comprehensive Comparative Genomics and Phenotyping of Methylobacterium Species.</title>
        <authorList>
            <person name="Alessa O."/>
            <person name="Ogura Y."/>
            <person name="Fujitani Y."/>
            <person name="Takami H."/>
            <person name="Hayashi T."/>
            <person name="Sahin N."/>
            <person name="Tani A."/>
        </authorList>
    </citation>
    <scope>NUCLEOTIDE SEQUENCE</scope>
    <source>
        <strain evidence="1">DSM 19015</strain>
    </source>
</reference>
<sequence length="332" mass="34837">MTILRNELRRRSISRRHLVQTGAAFAATAAMFQDATARGSLPENFNGVAVYDETADGRIIVSDSLSYLTRRLDLMGPLRVSQKDVVVGCSFAGRQTFADPLSLGPRGLIGHAAGVGKDNAGIAGLAMAQDHGVPAAACRTMSARMSDGRSLFLERVIGHLNEAAMAAGVRENMTVREAAYRLLAAPEGRVRTVESGAGSHTGGKVTMLLEGDAGGICAAWFIALIKEKRPNDVFVTAPHCGETMAEYTLAVRPRGIIANDAGLCKDRSGVIGLAMLEREGIPAAAVGALSARIGDEISSYQDGVISEANAQAAARGVKPGMPCREAAHALLR</sequence>
<accession>A0ABQ4RXX4</accession>
<dbReference type="InterPro" id="IPR006311">
    <property type="entry name" value="TAT_signal"/>
</dbReference>
<name>A0ABQ4RXX4_9HYPH</name>
<dbReference type="RefSeq" id="WP_238244386.1">
    <property type="nucleotide sequence ID" value="NZ_BPQP01000034.1"/>
</dbReference>
<organism evidence="1 2">
    <name type="scientific">Methylobacterium iners</name>
    <dbReference type="NCBI Taxonomy" id="418707"/>
    <lineage>
        <taxon>Bacteria</taxon>
        <taxon>Pseudomonadati</taxon>
        <taxon>Pseudomonadota</taxon>
        <taxon>Alphaproteobacteria</taxon>
        <taxon>Hyphomicrobiales</taxon>
        <taxon>Methylobacteriaceae</taxon>
        <taxon>Methylobacterium</taxon>
    </lineage>
</organism>
<gene>
    <name evidence="1" type="ORF">OCOJLMKI_2456</name>
</gene>